<dbReference type="SUPFAM" id="SSF50090">
    <property type="entry name" value="Electron transport accessory proteins"/>
    <property type="match status" value="1"/>
</dbReference>
<gene>
    <name evidence="2" type="ORF">CCS01_23130</name>
</gene>
<evidence type="ECO:0000313" key="3">
    <source>
        <dbReference type="Proteomes" id="UP000239724"/>
    </source>
</evidence>
<sequence length="102" mass="11678">MDKEARRAHHDLGGASKFMCEPVDTEPHSLTDFDREVDALRQLLSARDLMSVDELRRGIEAIPEADYHRLGYYQRWIRSIADNLLRRGVITEAELRAALEAG</sequence>
<reference evidence="2 3" key="1">
    <citation type="journal article" date="2018" name="Arch. Microbiol.">
        <title>New insights into the metabolic potential of the phototrophic purple bacterium Rhodopila globiformis DSM 161(T) from its draft genome sequence and evidence for a vanadium-dependent nitrogenase.</title>
        <authorList>
            <person name="Imhoff J.F."/>
            <person name="Rahn T."/>
            <person name="Kunzel S."/>
            <person name="Neulinger S.C."/>
        </authorList>
    </citation>
    <scope>NUCLEOTIDE SEQUENCE [LARGE SCALE GENOMIC DNA]</scope>
    <source>
        <strain evidence="2 3">DSM 161</strain>
    </source>
</reference>
<name>A0A2S6N2T2_RHOGL</name>
<dbReference type="Gene3D" id="1.10.472.20">
    <property type="entry name" value="Nitrile hydratase, beta subunit"/>
    <property type="match status" value="1"/>
</dbReference>
<protein>
    <submittedName>
        <fullName evidence="2">Nitrile hydratase</fullName>
    </submittedName>
</protein>
<dbReference type="Pfam" id="PF21006">
    <property type="entry name" value="NHase_beta_N"/>
    <property type="match status" value="1"/>
</dbReference>
<dbReference type="InterPro" id="IPR042262">
    <property type="entry name" value="CN_hydtase_beta_C"/>
</dbReference>
<feature type="domain" description="Nitrile hydratase beta subunit-like N-terminal" evidence="1">
    <location>
        <begin position="9"/>
        <end position="98"/>
    </location>
</feature>
<keyword evidence="3" id="KW-1185">Reference proteome</keyword>
<dbReference type="InterPro" id="IPR049054">
    <property type="entry name" value="CN_hydtase_beta-like_N"/>
</dbReference>
<evidence type="ECO:0000259" key="1">
    <source>
        <dbReference type="Pfam" id="PF21006"/>
    </source>
</evidence>
<evidence type="ECO:0000313" key="2">
    <source>
        <dbReference type="EMBL" id="PPQ28909.1"/>
    </source>
</evidence>
<dbReference type="Proteomes" id="UP000239724">
    <property type="component" value="Unassembled WGS sequence"/>
</dbReference>
<proteinExistence type="predicted"/>
<dbReference type="AlphaFoldDB" id="A0A2S6N2T2"/>
<dbReference type="EMBL" id="NHRY01000236">
    <property type="protein sequence ID" value="PPQ28909.1"/>
    <property type="molecule type" value="Genomic_DNA"/>
</dbReference>
<accession>A0A2S6N2T2</accession>
<dbReference type="RefSeq" id="WP_104521217.1">
    <property type="nucleotide sequence ID" value="NZ_NHRY01000236.1"/>
</dbReference>
<dbReference type="InterPro" id="IPR008990">
    <property type="entry name" value="Elect_transpt_acc-like_dom_sf"/>
</dbReference>
<organism evidence="2 3">
    <name type="scientific">Rhodopila globiformis</name>
    <name type="common">Rhodopseudomonas globiformis</name>
    <dbReference type="NCBI Taxonomy" id="1071"/>
    <lineage>
        <taxon>Bacteria</taxon>
        <taxon>Pseudomonadati</taxon>
        <taxon>Pseudomonadota</taxon>
        <taxon>Alphaproteobacteria</taxon>
        <taxon>Acetobacterales</taxon>
        <taxon>Acetobacteraceae</taxon>
        <taxon>Rhodopila</taxon>
    </lineage>
</organism>
<dbReference type="OrthoDB" id="7856991at2"/>
<comment type="caution">
    <text evidence="2">The sequence shown here is derived from an EMBL/GenBank/DDBJ whole genome shotgun (WGS) entry which is preliminary data.</text>
</comment>